<dbReference type="GO" id="GO:0008324">
    <property type="term" value="F:monoatomic cation transmembrane transporter activity"/>
    <property type="evidence" value="ECO:0007669"/>
    <property type="project" value="InterPro"/>
</dbReference>
<dbReference type="AlphaFoldDB" id="M3FNI8"/>
<dbReference type="SUPFAM" id="SSF51735">
    <property type="entry name" value="NAD(P)-binding Rossmann-fold domains"/>
    <property type="match status" value="1"/>
</dbReference>
<dbReference type="Gene3D" id="3.30.70.1450">
    <property type="entry name" value="Regulator of K+ conductance, C-terminal domain"/>
    <property type="match status" value="1"/>
</dbReference>
<dbReference type="InterPro" id="IPR003148">
    <property type="entry name" value="RCK_N"/>
</dbReference>
<evidence type="ECO:0000259" key="1">
    <source>
        <dbReference type="PROSITE" id="PS51201"/>
    </source>
</evidence>
<evidence type="ECO:0000313" key="3">
    <source>
        <dbReference type="EMBL" id="EMF81927.1"/>
    </source>
</evidence>
<sequence>MVGKKKNKTLKKRIAVIGLGDFGKTLVIYLNENGHEVTAIDKDIKIVEEIKDQCALAVCVDTSSRSSLEELDLEDMDEIVVALAENFESLITTAYNLKDMNLKCLHVRYHSELNRKILQMIGIENLFNPEERAAASMAEQLSYQGVKKATLLSEEYSLFEVEISPLLYGKKLRELKLREKFQINLVGIRKAESNGNDSESQEGGVFLPNSRTVFREKEILILFGSSESIKRFTSVYPIKF</sequence>
<organism evidence="3 4">
    <name type="scientific">Leptospira weilii serovar Topaz str. LT2116</name>
    <dbReference type="NCBI Taxonomy" id="1088540"/>
    <lineage>
        <taxon>Bacteria</taxon>
        <taxon>Pseudomonadati</taxon>
        <taxon>Spirochaetota</taxon>
        <taxon>Spirochaetia</taxon>
        <taxon>Leptospirales</taxon>
        <taxon>Leptospiraceae</taxon>
        <taxon>Leptospira</taxon>
    </lineage>
</organism>
<dbReference type="PANTHER" id="PTHR43833">
    <property type="entry name" value="POTASSIUM CHANNEL PROTEIN 2-RELATED-RELATED"/>
    <property type="match status" value="1"/>
</dbReference>
<dbReference type="PANTHER" id="PTHR43833:SF7">
    <property type="entry name" value="KTR SYSTEM POTASSIUM UPTAKE PROTEIN C"/>
    <property type="match status" value="1"/>
</dbReference>
<dbReference type="Gene3D" id="3.40.50.720">
    <property type="entry name" value="NAD(P)-binding Rossmann-like Domain"/>
    <property type="match status" value="1"/>
</dbReference>
<accession>M3FNI8</accession>
<comment type="caution">
    <text evidence="3">The sequence shown here is derived from an EMBL/GenBank/DDBJ whole genome shotgun (WGS) entry which is preliminary data.</text>
</comment>
<dbReference type="SUPFAM" id="SSF116726">
    <property type="entry name" value="TrkA C-terminal domain-like"/>
    <property type="match status" value="1"/>
</dbReference>
<dbReference type="Pfam" id="PF02254">
    <property type="entry name" value="TrkA_N"/>
    <property type="match status" value="1"/>
</dbReference>
<feature type="domain" description="RCK C-terminal" evidence="2">
    <location>
        <begin position="146"/>
        <end position="238"/>
    </location>
</feature>
<proteinExistence type="predicted"/>
<dbReference type="InterPro" id="IPR036721">
    <property type="entry name" value="RCK_C_sf"/>
</dbReference>
<evidence type="ECO:0000313" key="4">
    <source>
        <dbReference type="Proteomes" id="UP000011770"/>
    </source>
</evidence>
<feature type="domain" description="RCK N-terminal" evidence="1">
    <location>
        <begin position="11"/>
        <end position="127"/>
    </location>
</feature>
<dbReference type="InterPro" id="IPR006037">
    <property type="entry name" value="RCK_C"/>
</dbReference>
<evidence type="ECO:0000259" key="2">
    <source>
        <dbReference type="PROSITE" id="PS51202"/>
    </source>
</evidence>
<dbReference type="InterPro" id="IPR050721">
    <property type="entry name" value="Trk_Ktr_HKT_K-transport"/>
</dbReference>
<dbReference type="GO" id="GO:0006813">
    <property type="term" value="P:potassium ion transport"/>
    <property type="evidence" value="ECO:0007669"/>
    <property type="project" value="InterPro"/>
</dbReference>
<reference evidence="3 4" key="1">
    <citation type="submission" date="2013-01" db="EMBL/GenBank/DDBJ databases">
        <authorList>
            <person name="Harkins D.M."/>
            <person name="Durkin A.S."/>
            <person name="Brinkac L.M."/>
            <person name="Haft D.H."/>
            <person name="Selengut J.D."/>
            <person name="Sanka R."/>
            <person name="DePew J."/>
            <person name="Purushe J."/>
            <person name="Tulsiani S.M."/>
            <person name="Graham G.C."/>
            <person name="Burns M.-A."/>
            <person name="Dohnt M.F."/>
            <person name="Smythe L.D."/>
            <person name="McKay D.B."/>
            <person name="Craig S.B."/>
            <person name="Vinetz J.M."/>
            <person name="Sutton G.G."/>
            <person name="Nierman W.C."/>
            <person name="Fouts D.E."/>
        </authorList>
    </citation>
    <scope>NUCLEOTIDE SEQUENCE [LARGE SCALE GENOMIC DNA]</scope>
    <source>
        <strain evidence="3 4">LT2116</strain>
    </source>
</reference>
<gene>
    <name evidence="3" type="ORF">LEP1GSC188_0959</name>
</gene>
<name>M3FNI8_9LEPT</name>
<dbReference type="Proteomes" id="UP000011770">
    <property type="component" value="Unassembled WGS sequence"/>
</dbReference>
<dbReference type="Pfam" id="PF02080">
    <property type="entry name" value="TrkA_C"/>
    <property type="match status" value="1"/>
</dbReference>
<dbReference type="PROSITE" id="PS51202">
    <property type="entry name" value="RCK_C"/>
    <property type="match status" value="1"/>
</dbReference>
<dbReference type="InterPro" id="IPR036291">
    <property type="entry name" value="NAD(P)-bd_dom_sf"/>
</dbReference>
<protein>
    <submittedName>
        <fullName evidence="3">Trk system potassium uptake protein TrkA, N-terminal domain protein</fullName>
    </submittedName>
</protein>
<dbReference type="PROSITE" id="PS51201">
    <property type="entry name" value="RCK_N"/>
    <property type="match status" value="1"/>
</dbReference>
<dbReference type="EMBL" id="AHOR02000029">
    <property type="protein sequence ID" value="EMF81927.1"/>
    <property type="molecule type" value="Genomic_DNA"/>
</dbReference>